<feature type="binding site" evidence="5">
    <location>
        <begin position="139"/>
        <end position="146"/>
    </location>
    <ligand>
        <name>ATP</name>
        <dbReference type="ChEBI" id="CHEBI:30616"/>
    </ligand>
</feature>
<dbReference type="InterPro" id="IPR019821">
    <property type="entry name" value="Kinesin_motor_CS"/>
</dbReference>
<dbReference type="InterPro" id="IPR027640">
    <property type="entry name" value="Kinesin-like_fam"/>
</dbReference>
<dbReference type="GO" id="GO:0005874">
    <property type="term" value="C:microtubule"/>
    <property type="evidence" value="ECO:0007669"/>
    <property type="project" value="UniProtKB-KW"/>
</dbReference>
<feature type="region of interest" description="Disordered" evidence="6">
    <location>
        <begin position="210"/>
        <end position="231"/>
    </location>
</feature>
<protein>
    <submittedName>
        <fullName evidence="8">Kinesin-domain-containing protein</fullName>
    </submittedName>
</protein>
<feature type="compositionally biased region" description="Basic residues" evidence="6">
    <location>
        <begin position="985"/>
        <end position="995"/>
    </location>
</feature>
<proteinExistence type="inferred from homology"/>
<evidence type="ECO:0000313" key="9">
    <source>
        <dbReference type="Proteomes" id="UP000245771"/>
    </source>
</evidence>
<gene>
    <name evidence="8" type="ORF">FA14DRAFT_163223</name>
</gene>
<dbReference type="GO" id="GO:0003777">
    <property type="term" value="F:microtubule motor activity"/>
    <property type="evidence" value="ECO:0007669"/>
    <property type="project" value="InterPro"/>
</dbReference>
<dbReference type="GO" id="GO:0005524">
    <property type="term" value="F:ATP binding"/>
    <property type="evidence" value="ECO:0007669"/>
    <property type="project" value="UniProtKB-UniRule"/>
</dbReference>
<keyword evidence="1" id="KW-0493">Microtubule</keyword>
<evidence type="ECO:0000256" key="1">
    <source>
        <dbReference type="ARBA" id="ARBA00022701"/>
    </source>
</evidence>
<feature type="compositionally biased region" description="Polar residues" evidence="6">
    <location>
        <begin position="581"/>
        <end position="590"/>
    </location>
</feature>
<evidence type="ECO:0000256" key="3">
    <source>
        <dbReference type="ARBA" id="ARBA00022840"/>
    </source>
</evidence>
<dbReference type="InterPro" id="IPR027417">
    <property type="entry name" value="P-loop_NTPase"/>
</dbReference>
<feature type="compositionally biased region" description="Acidic residues" evidence="6">
    <location>
        <begin position="886"/>
        <end position="903"/>
    </location>
</feature>
<dbReference type="PROSITE" id="PS00411">
    <property type="entry name" value="KINESIN_MOTOR_1"/>
    <property type="match status" value="1"/>
</dbReference>
<keyword evidence="9" id="KW-1185">Reference proteome</keyword>
<evidence type="ECO:0000259" key="7">
    <source>
        <dbReference type="PROSITE" id="PS50067"/>
    </source>
</evidence>
<dbReference type="STRING" id="1280837.A0A316VHY5"/>
<dbReference type="Pfam" id="PF00225">
    <property type="entry name" value="Kinesin"/>
    <property type="match status" value="1"/>
</dbReference>
<dbReference type="GO" id="GO:0008017">
    <property type="term" value="F:microtubule binding"/>
    <property type="evidence" value="ECO:0007669"/>
    <property type="project" value="InterPro"/>
</dbReference>
<feature type="region of interest" description="Disordered" evidence="6">
    <location>
        <begin position="1"/>
        <end position="34"/>
    </location>
</feature>
<keyword evidence="3 5" id="KW-0067">ATP-binding</keyword>
<feature type="compositionally biased region" description="Acidic residues" evidence="6">
    <location>
        <begin position="799"/>
        <end position="817"/>
    </location>
</feature>
<feature type="region of interest" description="Disordered" evidence="6">
    <location>
        <begin position="555"/>
        <end position="616"/>
    </location>
</feature>
<dbReference type="InterPro" id="IPR036961">
    <property type="entry name" value="Kinesin_motor_dom_sf"/>
</dbReference>
<dbReference type="GO" id="GO:0005871">
    <property type="term" value="C:kinesin complex"/>
    <property type="evidence" value="ECO:0007669"/>
    <property type="project" value="TreeGrafter"/>
</dbReference>
<dbReference type="PANTHER" id="PTHR24115">
    <property type="entry name" value="KINESIN-RELATED"/>
    <property type="match status" value="1"/>
</dbReference>
<feature type="compositionally biased region" description="Polar residues" evidence="6">
    <location>
        <begin position="721"/>
        <end position="735"/>
    </location>
</feature>
<dbReference type="Gene3D" id="3.40.850.10">
    <property type="entry name" value="Kinesin motor domain"/>
    <property type="match status" value="1"/>
</dbReference>
<reference evidence="8 9" key="1">
    <citation type="journal article" date="2018" name="Mol. Biol. Evol.">
        <title>Broad Genomic Sampling Reveals a Smut Pathogenic Ancestry of the Fungal Clade Ustilaginomycotina.</title>
        <authorList>
            <person name="Kijpornyongpan T."/>
            <person name="Mondo S.J."/>
            <person name="Barry K."/>
            <person name="Sandor L."/>
            <person name="Lee J."/>
            <person name="Lipzen A."/>
            <person name="Pangilinan J."/>
            <person name="LaButti K."/>
            <person name="Hainaut M."/>
            <person name="Henrissat B."/>
            <person name="Grigoriev I.V."/>
            <person name="Spatafora J.W."/>
            <person name="Aime M.C."/>
        </authorList>
    </citation>
    <scope>NUCLEOTIDE SEQUENCE [LARGE SCALE GENOMIC DNA]</scope>
    <source>
        <strain evidence="8 9">MCA 3882</strain>
    </source>
</reference>
<accession>A0A316VHY5</accession>
<dbReference type="EMBL" id="KZ819602">
    <property type="protein sequence ID" value="PWN37267.1"/>
    <property type="molecule type" value="Genomic_DNA"/>
</dbReference>
<dbReference type="GO" id="GO:0007018">
    <property type="term" value="P:microtubule-based movement"/>
    <property type="evidence" value="ECO:0007669"/>
    <property type="project" value="InterPro"/>
</dbReference>
<dbReference type="PRINTS" id="PR00380">
    <property type="entry name" value="KINESINHEAVY"/>
</dbReference>
<feature type="domain" description="Kinesin motor" evidence="7">
    <location>
        <begin position="39"/>
        <end position="532"/>
    </location>
</feature>
<dbReference type="InterPro" id="IPR001752">
    <property type="entry name" value="Kinesin_motor_dom"/>
</dbReference>
<dbReference type="InParanoid" id="A0A316VHY5"/>
<evidence type="ECO:0000256" key="5">
    <source>
        <dbReference type="PROSITE-ProRule" id="PRU00283"/>
    </source>
</evidence>
<dbReference type="RefSeq" id="XP_025357569.1">
    <property type="nucleotide sequence ID" value="XM_025499804.1"/>
</dbReference>
<evidence type="ECO:0000256" key="2">
    <source>
        <dbReference type="ARBA" id="ARBA00022741"/>
    </source>
</evidence>
<feature type="compositionally biased region" description="Polar residues" evidence="6">
    <location>
        <begin position="555"/>
        <end position="569"/>
    </location>
</feature>
<keyword evidence="4 5" id="KW-0505">Motor protein</keyword>
<keyword evidence="2 5" id="KW-0547">Nucleotide-binding</keyword>
<dbReference type="GO" id="GO:0016887">
    <property type="term" value="F:ATP hydrolysis activity"/>
    <property type="evidence" value="ECO:0007669"/>
    <property type="project" value="TreeGrafter"/>
</dbReference>
<dbReference type="GeneID" id="37021585"/>
<dbReference type="Proteomes" id="UP000245771">
    <property type="component" value="Unassembled WGS sequence"/>
</dbReference>
<dbReference type="PANTHER" id="PTHR24115:SF1008">
    <property type="entry name" value="KINESIN-LIKE PROTEIN SUBITO"/>
    <property type="match status" value="1"/>
</dbReference>
<dbReference type="FunCoup" id="A0A316VHY5">
    <property type="interactions" value="140"/>
</dbReference>
<evidence type="ECO:0000256" key="6">
    <source>
        <dbReference type="SAM" id="MobiDB-lite"/>
    </source>
</evidence>
<dbReference type="GO" id="GO:0005634">
    <property type="term" value="C:nucleus"/>
    <property type="evidence" value="ECO:0007669"/>
    <property type="project" value="TreeGrafter"/>
</dbReference>
<dbReference type="SUPFAM" id="SSF52540">
    <property type="entry name" value="P-loop containing nucleoside triphosphate hydrolases"/>
    <property type="match status" value="1"/>
</dbReference>
<evidence type="ECO:0000256" key="4">
    <source>
        <dbReference type="ARBA" id="ARBA00023175"/>
    </source>
</evidence>
<comment type="similarity">
    <text evidence="5">Belongs to the TRAFAC class myosin-kinesin ATPase superfamily. Kinesin family.</text>
</comment>
<dbReference type="PROSITE" id="PS50067">
    <property type="entry name" value="KINESIN_MOTOR_2"/>
    <property type="match status" value="1"/>
</dbReference>
<feature type="compositionally biased region" description="Acidic residues" evidence="6">
    <location>
        <begin position="861"/>
        <end position="870"/>
    </location>
</feature>
<feature type="compositionally biased region" description="Low complexity" evidence="6">
    <location>
        <begin position="871"/>
        <end position="883"/>
    </location>
</feature>
<sequence>MPIGGERTPTKANVFSGSATVGSKKATKQAPLTVSDNEPLKAYLRIRPPAGDDADSKDSNVEPYIEVVNDTEVFMNPPKDSSAPRARIHVGAVPTKYTFSKVFAGNAPDRSQASFFQSTTLPLVNELLQGQSGLIFTYGVTNSGKSYTVQGGDKEGEAGILPRSVDVVFNSIKGVESTSDIRPVGLSGVERIDKNDFASGKNGVNPFSLPGMSKHLTSDQSSTSAQFDRDTETKVKIDRNYRYSVWVSYVEVYNEKIFDLLDAAPPASSSSMPRSSSFFGGLTRSDSMRGSNWTLAANAGGSDANGPIYLQRKPLSLKNDIEAGGKFVSGLQEIRIHSPAEARELMRRGQENRRVFATMANRASSRSHGVFTIKVIREHAGEDDLTLACSTSRLSIVDLAGSERLSNTSASGDRLKEAGSINKSLMCLGQCIETLRKNQARAASFIPAPITPISSANTSSNSLTNHAASVIPRVLKRRPSIVPFRHSKLTELFQSFFTGEGRAVMIVNVNPFDTGFDENSHVMRFSAAAKEVHTVRTQGQASNLTRFVHPSLRNLFNGQNTPSKQSSAADRTIDSKASGPLSPTMNQATPRANAKIQPAPRAMPAPPKIPSHADRSVQVVGEETREVTIIEESDDEGDQTDPFVDHLMQKYEEMRQALFESEMRCAAIERDVREEMAEEMASQLAEMQAIFNERILADAAHNEEFVNRKLDLLARASSYSHHANGDVSSQMSESFASMEDEDEDLEEEEEDLEVECALSNSNGLLVDRSTSNTSTAVEDEEGSIIVLPPKSRSKHQIVSEDEEEEVESEVDDAEESVVEVSEQSIGENSQNPHPQTVSDYSSISMDVPPRMLRTSARQVVQDDEDDEDVTQDSTQDQSISIQSAETAEDDSEEEEEEEVESSDDSFNLGEESVESSFEAAPKARNSRARRATTATAARTNKRATGPAPTNRRRTTTTASAAKTPGRKSEHNSDASLVLTKDAKSAKKSPKKKLLGRRTLVDEETMYQHLGDSSLVDELQRRES</sequence>
<dbReference type="AlphaFoldDB" id="A0A316VHY5"/>
<feature type="region of interest" description="Disordered" evidence="6">
    <location>
        <begin position="721"/>
        <end position="746"/>
    </location>
</feature>
<feature type="compositionally biased region" description="Polar residues" evidence="6">
    <location>
        <begin position="765"/>
        <end position="776"/>
    </location>
</feature>
<feature type="compositionally biased region" description="Polar residues" evidence="6">
    <location>
        <begin position="10"/>
        <end position="21"/>
    </location>
</feature>
<dbReference type="OrthoDB" id="123929at2759"/>
<dbReference type="SMART" id="SM00129">
    <property type="entry name" value="KISc"/>
    <property type="match status" value="1"/>
</dbReference>
<feature type="region of interest" description="Disordered" evidence="6">
    <location>
        <begin position="765"/>
        <end position="996"/>
    </location>
</feature>
<name>A0A316VHY5_9BASI</name>
<evidence type="ECO:0000313" key="8">
    <source>
        <dbReference type="EMBL" id="PWN37267.1"/>
    </source>
</evidence>
<organism evidence="8 9">
    <name type="scientific">Meira miltonrushii</name>
    <dbReference type="NCBI Taxonomy" id="1280837"/>
    <lineage>
        <taxon>Eukaryota</taxon>
        <taxon>Fungi</taxon>
        <taxon>Dikarya</taxon>
        <taxon>Basidiomycota</taxon>
        <taxon>Ustilaginomycotina</taxon>
        <taxon>Exobasidiomycetes</taxon>
        <taxon>Exobasidiales</taxon>
        <taxon>Brachybasidiaceae</taxon>
        <taxon>Meira</taxon>
    </lineage>
</organism>
<feature type="compositionally biased region" description="Polar residues" evidence="6">
    <location>
        <begin position="823"/>
        <end position="844"/>
    </location>
</feature>
<feature type="compositionally biased region" description="Low complexity" evidence="6">
    <location>
        <begin position="931"/>
        <end position="963"/>
    </location>
</feature>